<dbReference type="InterPro" id="IPR032710">
    <property type="entry name" value="NTF2-like_dom_sf"/>
</dbReference>
<name>A0A0W0SWR5_9GAMM</name>
<protein>
    <submittedName>
        <fullName evidence="2">Putative SEC-C motif domain protein</fullName>
    </submittedName>
</protein>
<comment type="caution">
    <text evidence="2">The sequence shown here is derived from an EMBL/GenBank/DDBJ whole genome shotgun (WGS) entry which is preliminary data.</text>
</comment>
<gene>
    <name evidence="2" type="ORF">Ldro_1401</name>
</gene>
<dbReference type="Proteomes" id="UP000054736">
    <property type="component" value="Unassembled WGS sequence"/>
</dbReference>
<accession>A0A0W0SWR5</accession>
<dbReference type="OrthoDB" id="21421at2"/>
<dbReference type="SUPFAM" id="SSF54427">
    <property type="entry name" value="NTF2-like"/>
    <property type="match status" value="1"/>
</dbReference>
<dbReference type="PATRIC" id="fig|1212489.4.peg.1480"/>
<dbReference type="Pfam" id="PF02810">
    <property type="entry name" value="SEC-C"/>
    <property type="match status" value="1"/>
</dbReference>
<dbReference type="EMBL" id="LNXY01000020">
    <property type="protein sequence ID" value="KTC87782.1"/>
    <property type="molecule type" value="Genomic_DNA"/>
</dbReference>
<organism evidence="2 3">
    <name type="scientific">Legionella drozanskii LLAP-1</name>
    <dbReference type="NCBI Taxonomy" id="1212489"/>
    <lineage>
        <taxon>Bacteria</taxon>
        <taxon>Pseudomonadati</taxon>
        <taxon>Pseudomonadota</taxon>
        <taxon>Gammaproteobacteria</taxon>
        <taxon>Legionellales</taxon>
        <taxon>Legionellaceae</taxon>
        <taxon>Legionella</taxon>
    </lineage>
</organism>
<proteinExistence type="predicted"/>
<dbReference type="AlphaFoldDB" id="A0A0W0SWR5"/>
<dbReference type="InterPro" id="IPR004027">
    <property type="entry name" value="SEC_C_motif"/>
</dbReference>
<dbReference type="STRING" id="1212489.Ldro_1401"/>
<reference evidence="2 3" key="1">
    <citation type="submission" date="2015-11" db="EMBL/GenBank/DDBJ databases">
        <title>Genomic analysis of 38 Legionella species identifies large and diverse effector repertoires.</title>
        <authorList>
            <person name="Burstein D."/>
            <person name="Amaro F."/>
            <person name="Zusman T."/>
            <person name="Lifshitz Z."/>
            <person name="Cohen O."/>
            <person name="Gilbert J.A."/>
            <person name="Pupko T."/>
            <person name="Shuman H.A."/>
            <person name="Segal G."/>
        </authorList>
    </citation>
    <scope>NUCLEOTIDE SEQUENCE [LARGE SCALE GENOMIC DNA]</scope>
    <source>
        <strain evidence="2 3">ATCC 700990</strain>
    </source>
</reference>
<dbReference type="PANTHER" id="PTHR33747:SF1">
    <property type="entry name" value="ADENYLATE CYCLASE-ASSOCIATED CAP C-TERMINAL DOMAIN-CONTAINING PROTEIN"/>
    <property type="match status" value="1"/>
</dbReference>
<dbReference type="RefSeq" id="WP_058495698.1">
    <property type="nucleotide sequence ID" value="NZ_CAAAIU010000002.1"/>
</dbReference>
<evidence type="ECO:0000259" key="1">
    <source>
        <dbReference type="Pfam" id="PF17775"/>
    </source>
</evidence>
<dbReference type="InterPro" id="IPR048469">
    <property type="entry name" value="YchJ-like_M"/>
</dbReference>
<keyword evidence="3" id="KW-1185">Reference proteome</keyword>
<dbReference type="SUPFAM" id="SSF103642">
    <property type="entry name" value="Sec-C motif"/>
    <property type="match status" value="1"/>
</dbReference>
<dbReference type="Pfam" id="PF17775">
    <property type="entry name" value="YchJ_M-like"/>
    <property type="match status" value="1"/>
</dbReference>
<dbReference type="PANTHER" id="PTHR33747">
    <property type="entry name" value="UPF0225 PROTEIN SCO1677"/>
    <property type="match status" value="1"/>
</dbReference>
<dbReference type="Gene3D" id="3.10.450.50">
    <property type="match status" value="1"/>
</dbReference>
<evidence type="ECO:0000313" key="3">
    <source>
        <dbReference type="Proteomes" id="UP000054736"/>
    </source>
</evidence>
<evidence type="ECO:0000313" key="2">
    <source>
        <dbReference type="EMBL" id="KTC87782.1"/>
    </source>
</evidence>
<feature type="domain" description="YchJ-like middle NTF2-like" evidence="1">
    <location>
        <begin position="28"/>
        <end position="127"/>
    </location>
</feature>
<sequence>MSQCPCGSQLNYLICCGRYIDNQEAPASPEILMRSRYTAYSQAKIDYIEKTMYGIALEGFNATEAANWARQVSWTGLQIVKSYMDEKNVDRGYVEFIASYREQGKDQTIHELSQFQRYEGKWFYTNGTHIKTPPAAKKIKISRNAPCPCGSQKKYKNCHGLEK</sequence>